<dbReference type="Proteomes" id="UP001195483">
    <property type="component" value="Unassembled WGS sequence"/>
</dbReference>
<accession>A0AAE0RQT6</accession>
<comment type="caution">
    <text evidence="1">The sequence shown here is derived from an EMBL/GenBank/DDBJ whole genome shotgun (WGS) entry which is preliminary data.</text>
</comment>
<evidence type="ECO:0000313" key="2">
    <source>
        <dbReference type="Proteomes" id="UP001195483"/>
    </source>
</evidence>
<dbReference type="InterPro" id="IPR010255">
    <property type="entry name" value="Haem_peroxidase_sf"/>
</dbReference>
<reference evidence="1" key="3">
    <citation type="submission" date="2023-05" db="EMBL/GenBank/DDBJ databases">
        <authorList>
            <person name="Smith C.H."/>
        </authorList>
    </citation>
    <scope>NUCLEOTIDE SEQUENCE</scope>
    <source>
        <strain evidence="1">CHS0354</strain>
        <tissue evidence="1">Mantle</tissue>
    </source>
</reference>
<proteinExistence type="predicted"/>
<dbReference type="GO" id="GO:0006979">
    <property type="term" value="P:response to oxidative stress"/>
    <property type="evidence" value="ECO:0007669"/>
    <property type="project" value="InterPro"/>
</dbReference>
<sequence>MNPTLGFCCIILKLFRAFRTEVIKIPTELNDIVLKWKILNFHYLMSSPSLWYLLLLGLLIHVLQAEIPTDKIADAIISASRNQAAKRDRNRRLLEDGTDRFFSGKSEDLLQRFHGRRSKSQEISTIANHVFDTTQDLLDRGFSIADVTSDPTSTLVQETLMIRGVCPLPTTYSCDPLSPYRTVDGSCNNLNNPEWGKSNMAQKRVIGPAYESGTVGGPRVTGITGKPLPNPRTISNVVHINKNGFTINLNITLHTFQMGQFLDHDVIRTPTETGARN</sequence>
<dbReference type="PROSITE" id="PS50292">
    <property type="entry name" value="PEROXIDASE_3"/>
    <property type="match status" value="1"/>
</dbReference>
<gene>
    <name evidence="1" type="ORF">CHS0354_028875</name>
</gene>
<evidence type="ECO:0000313" key="1">
    <source>
        <dbReference type="EMBL" id="KAK3577820.1"/>
    </source>
</evidence>
<dbReference type="PANTHER" id="PTHR11475">
    <property type="entry name" value="OXIDASE/PEROXIDASE"/>
    <property type="match status" value="1"/>
</dbReference>
<dbReference type="GO" id="GO:0004601">
    <property type="term" value="F:peroxidase activity"/>
    <property type="evidence" value="ECO:0007669"/>
    <property type="project" value="InterPro"/>
</dbReference>
<reference evidence="1" key="2">
    <citation type="journal article" date="2021" name="Genome Biol. Evol.">
        <title>Developing a high-quality reference genome for a parasitic bivalve with doubly uniparental inheritance (Bivalvia: Unionida).</title>
        <authorList>
            <person name="Smith C.H."/>
        </authorList>
    </citation>
    <scope>NUCLEOTIDE SEQUENCE</scope>
    <source>
        <strain evidence="1">CHS0354</strain>
        <tissue evidence="1">Mantle</tissue>
    </source>
</reference>
<dbReference type="InterPro" id="IPR037120">
    <property type="entry name" value="Haem_peroxidase_sf_animal"/>
</dbReference>
<dbReference type="SUPFAM" id="SSF48113">
    <property type="entry name" value="Heme-dependent peroxidases"/>
    <property type="match status" value="1"/>
</dbReference>
<name>A0AAE0RQT6_9BIVA</name>
<dbReference type="AlphaFoldDB" id="A0AAE0RQT6"/>
<dbReference type="GO" id="GO:0020037">
    <property type="term" value="F:heme binding"/>
    <property type="evidence" value="ECO:0007669"/>
    <property type="project" value="InterPro"/>
</dbReference>
<organism evidence="1 2">
    <name type="scientific">Potamilus streckersoni</name>
    <dbReference type="NCBI Taxonomy" id="2493646"/>
    <lineage>
        <taxon>Eukaryota</taxon>
        <taxon>Metazoa</taxon>
        <taxon>Spiralia</taxon>
        <taxon>Lophotrochozoa</taxon>
        <taxon>Mollusca</taxon>
        <taxon>Bivalvia</taxon>
        <taxon>Autobranchia</taxon>
        <taxon>Heteroconchia</taxon>
        <taxon>Palaeoheterodonta</taxon>
        <taxon>Unionida</taxon>
        <taxon>Unionoidea</taxon>
        <taxon>Unionidae</taxon>
        <taxon>Ambleminae</taxon>
        <taxon>Lampsilini</taxon>
        <taxon>Potamilus</taxon>
    </lineage>
</organism>
<dbReference type="InterPro" id="IPR019791">
    <property type="entry name" value="Haem_peroxidase_animal"/>
</dbReference>
<keyword evidence="2" id="KW-1185">Reference proteome</keyword>
<dbReference type="Gene3D" id="1.10.640.10">
    <property type="entry name" value="Haem peroxidase domain superfamily, animal type"/>
    <property type="match status" value="1"/>
</dbReference>
<dbReference type="Pfam" id="PF03098">
    <property type="entry name" value="An_peroxidase"/>
    <property type="match status" value="1"/>
</dbReference>
<dbReference type="PANTHER" id="PTHR11475:SF143">
    <property type="entry name" value="PUTATIVE-RELATED"/>
    <property type="match status" value="1"/>
</dbReference>
<evidence type="ECO:0008006" key="3">
    <source>
        <dbReference type="Google" id="ProtNLM"/>
    </source>
</evidence>
<reference evidence="1" key="1">
    <citation type="journal article" date="2021" name="Genome Biol. Evol.">
        <title>A High-Quality Reference Genome for a Parasitic Bivalve with Doubly Uniparental Inheritance (Bivalvia: Unionida).</title>
        <authorList>
            <person name="Smith C.H."/>
        </authorList>
    </citation>
    <scope>NUCLEOTIDE SEQUENCE</scope>
    <source>
        <strain evidence="1">CHS0354</strain>
    </source>
</reference>
<protein>
    <recommendedName>
        <fullName evidence="3">Peroxidase</fullName>
    </recommendedName>
</protein>
<dbReference type="EMBL" id="JAEAOA010001732">
    <property type="protein sequence ID" value="KAK3577820.1"/>
    <property type="molecule type" value="Genomic_DNA"/>
</dbReference>